<feature type="transmembrane region" description="Helical" evidence="2">
    <location>
        <begin position="53"/>
        <end position="74"/>
    </location>
</feature>
<keyword evidence="4" id="KW-1185">Reference proteome</keyword>
<dbReference type="EMBL" id="MU001638">
    <property type="protein sequence ID" value="KAF2481124.1"/>
    <property type="molecule type" value="Genomic_DNA"/>
</dbReference>
<protein>
    <recommendedName>
        <fullName evidence="5">NADH-ubiquinone oxidoreductase 17.8 kDa subunit</fullName>
    </recommendedName>
</protein>
<keyword evidence="2" id="KW-0812">Transmembrane</keyword>
<gene>
    <name evidence="3" type="ORF">BDY17DRAFT_300732</name>
</gene>
<evidence type="ECO:0000313" key="4">
    <source>
        <dbReference type="Proteomes" id="UP000799767"/>
    </source>
</evidence>
<evidence type="ECO:0000256" key="2">
    <source>
        <dbReference type="SAM" id="Phobius"/>
    </source>
</evidence>
<feature type="compositionally biased region" description="Basic and acidic residues" evidence="1">
    <location>
        <begin position="167"/>
        <end position="179"/>
    </location>
</feature>
<dbReference type="AlphaFoldDB" id="A0A6A6PNB6"/>
<name>A0A6A6PNB6_9PEZI</name>
<sequence>MQPLQRTAVRSARLLRPQAQRQCRRNASGVQPPEHTPPKTHGSHDHGPANESFGSGFFIALAAIPVAIAAISYTREGQAPYFTRVIVDTYDDYKTKWAQRNDLHTQMIEQAASDRTLFLNEGSKPIPPIRYPEQFNHGSPWNVGAGHGSINLEKVIEKYEKEAQEEQTKRLQQVRENKVPAEQPVQRLIRRAPAPSN</sequence>
<dbReference type="Proteomes" id="UP000799767">
    <property type="component" value="Unassembled WGS sequence"/>
</dbReference>
<dbReference type="PANTHER" id="PTHR42100">
    <property type="entry name" value="OXIDOREDUCTASE 178 KDA SUBUNIT, PUTATIVE (AFU_ORTHOLOGUE AFUA_8G04320)-RELATED"/>
    <property type="match status" value="1"/>
</dbReference>
<organism evidence="3 4">
    <name type="scientific">Neohortaea acidophila</name>
    <dbReference type="NCBI Taxonomy" id="245834"/>
    <lineage>
        <taxon>Eukaryota</taxon>
        <taxon>Fungi</taxon>
        <taxon>Dikarya</taxon>
        <taxon>Ascomycota</taxon>
        <taxon>Pezizomycotina</taxon>
        <taxon>Dothideomycetes</taxon>
        <taxon>Dothideomycetidae</taxon>
        <taxon>Mycosphaerellales</taxon>
        <taxon>Teratosphaeriaceae</taxon>
        <taxon>Neohortaea</taxon>
    </lineage>
</organism>
<keyword evidence="2" id="KW-0472">Membrane</keyword>
<evidence type="ECO:0000256" key="1">
    <source>
        <dbReference type="SAM" id="MobiDB-lite"/>
    </source>
</evidence>
<feature type="region of interest" description="Disordered" evidence="1">
    <location>
        <begin position="15"/>
        <end position="49"/>
    </location>
</feature>
<evidence type="ECO:0000313" key="3">
    <source>
        <dbReference type="EMBL" id="KAF2481124.1"/>
    </source>
</evidence>
<proteinExistence type="predicted"/>
<reference evidence="3" key="1">
    <citation type="journal article" date="2020" name="Stud. Mycol.">
        <title>101 Dothideomycetes genomes: a test case for predicting lifestyles and emergence of pathogens.</title>
        <authorList>
            <person name="Haridas S."/>
            <person name="Albert R."/>
            <person name="Binder M."/>
            <person name="Bloem J."/>
            <person name="Labutti K."/>
            <person name="Salamov A."/>
            <person name="Andreopoulos B."/>
            <person name="Baker S."/>
            <person name="Barry K."/>
            <person name="Bills G."/>
            <person name="Bluhm B."/>
            <person name="Cannon C."/>
            <person name="Castanera R."/>
            <person name="Culley D."/>
            <person name="Daum C."/>
            <person name="Ezra D."/>
            <person name="Gonzalez J."/>
            <person name="Henrissat B."/>
            <person name="Kuo A."/>
            <person name="Liang C."/>
            <person name="Lipzen A."/>
            <person name="Lutzoni F."/>
            <person name="Magnuson J."/>
            <person name="Mondo S."/>
            <person name="Nolan M."/>
            <person name="Ohm R."/>
            <person name="Pangilinan J."/>
            <person name="Park H.-J."/>
            <person name="Ramirez L."/>
            <person name="Alfaro M."/>
            <person name="Sun H."/>
            <person name="Tritt A."/>
            <person name="Yoshinaga Y."/>
            <person name="Zwiers L.-H."/>
            <person name="Turgeon B."/>
            <person name="Goodwin S."/>
            <person name="Spatafora J."/>
            <person name="Crous P."/>
            <person name="Grigoriev I."/>
        </authorList>
    </citation>
    <scope>NUCLEOTIDE SEQUENCE</scope>
    <source>
        <strain evidence="3">CBS 113389</strain>
    </source>
</reference>
<dbReference type="RefSeq" id="XP_033587694.1">
    <property type="nucleotide sequence ID" value="XM_033734115.1"/>
</dbReference>
<evidence type="ECO:0008006" key="5">
    <source>
        <dbReference type="Google" id="ProtNLM"/>
    </source>
</evidence>
<dbReference type="PANTHER" id="PTHR42100:SF1">
    <property type="entry name" value="OXIDOREDUCTASE 178 KDA SUBUNIT, PUTATIVE (AFU_ORTHOLOGUE AFUA_8G04320)-RELATED"/>
    <property type="match status" value="1"/>
</dbReference>
<feature type="region of interest" description="Disordered" evidence="1">
    <location>
        <begin position="167"/>
        <end position="197"/>
    </location>
</feature>
<dbReference type="GeneID" id="54475117"/>
<dbReference type="GO" id="GO:0005739">
    <property type="term" value="C:mitochondrion"/>
    <property type="evidence" value="ECO:0007669"/>
    <property type="project" value="InterPro"/>
</dbReference>
<accession>A0A6A6PNB6</accession>
<dbReference type="InterPro" id="IPR034444">
    <property type="entry name" value="Nuo17.8"/>
</dbReference>
<keyword evidence="2" id="KW-1133">Transmembrane helix</keyword>
<dbReference type="OrthoDB" id="2120038at2759"/>